<comment type="similarity">
    <text evidence="2">Belongs to the multi antimicrobial extrusion (MATE) (TC 2.A.66.1) family.</text>
</comment>
<evidence type="ECO:0000256" key="3">
    <source>
        <dbReference type="ARBA" id="ARBA00022692"/>
    </source>
</evidence>
<dbReference type="PANTHER" id="PTHR42893:SF9">
    <property type="entry name" value="PROTEIN DETOXIFICATION 46, CHLOROPLASTIC"/>
    <property type="match status" value="1"/>
</dbReference>
<comment type="subcellular location">
    <subcellularLocation>
        <location evidence="1">Membrane</location>
        <topology evidence="1">Multi-pass membrane protein</topology>
    </subcellularLocation>
</comment>
<dbReference type="EMBL" id="JAFCMP010000019">
    <property type="protein sequence ID" value="KAG5191523.1"/>
    <property type="molecule type" value="Genomic_DNA"/>
</dbReference>
<keyword evidence="4 7" id="KW-1133">Transmembrane helix</keyword>
<evidence type="ECO:0000313" key="9">
    <source>
        <dbReference type="Proteomes" id="UP000664859"/>
    </source>
</evidence>
<dbReference type="PANTHER" id="PTHR42893">
    <property type="entry name" value="PROTEIN DETOXIFICATION 44, CHLOROPLASTIC-RELATED"/>
    <property type="match status" value="1"/>
</dbReference>
<dbReference type="AlphaFoldDB" id="A0A835ZMN7"/>
<evidence type="ECO:0000313" key="8">
    <source>
        <dbReference type="EMBL" id="KAG5191523.1"/>
    </source>
</evidence>
<evidence type="ECO:0000256" key="7">
    <source>
        <dbReference type="SAM" id="Phobius"/>
    </source>
</evidence>
<name>A0A835ZMN7_9STRA</name>
<gene>
    <name evidence="8" type="ORF">JKP88DRAFT_295942</name>
</gene>
<accession>A0A835ZMN7</accession>
<dbReference type="OrthoDB" id="423427at2759"/>
<comment type="caution">
    <text evidence="8">The sequence shown here is derived from an EMBL/GenBank/DDBJ whole genome shotgun (WGS) entry which is preliminary data.</text>
</comment>
<feature type="transmembrane region" description="Helical" evidence="7">
    <location>
        <begin position="377"/>
        <end position="398"/>
    </location>
</feature>
<evidence type="ECO:0000256" key="5">
    <source>
        <dbReference type="ARBA" id="ARBA00023136"/>
    </source>
</evidence>
<evidence type="ECO:0000256" key="4">
    <source>
        <dbReference type="ARBA" id="ARBA00022989"/>
    </source>
</evidence>
<reference evidence="8" key="1">
    <citation type="submission" date="2021-02" db="EMBL/GenBank/DDBJ databases">
        <title>First Annotated Genome of the Yellow-green Alga Tribonema minus.</title>
        <authorList>
            <person name="Mahan K.M."/>
        </authorList>
    </citation>
    <scope>NUCLEOTIDE SEQUENCE</scope>
    <source>
        <strain evidence="8">UTEX B ZZ1240</strain>
    </source>
</reference>
<feature type="region of interest" description="Disordered" evidence="6">
    <location>
        <begin position="460"/>
        <end position="483"/>
    </location>
</feature>
<keyword evidence="5 7" id="KW-0472">Membrane</keyword>
<evidence type="ECO:0000256" key="1">
    <source>
        <dbReference type="ARBA" id="ARBA00004141"/>
    </source>
</evidence>
<dbReference type="InterPro" id="IPR044644">
    <property type="entry name" value="DinF-like"/>
</dbReference>
<evidence type="ECO:0000256" key="2">
    <source>
        <dbReference type="ARBA" id="ARBA00010199"/>
    </source>
</evidence>
<keyword evidence="3 7" id="KW-0812">Transmembrane</keyword>
<keyword evidence="9" id="KW-1185">Reference proteome</keyword>
<protein>
    <submittedName>
        <fullName evidence="8">Uncharacterized protein</fullName>
    </submittedName>
</protein>
<dbReference type="GO" id="GO:0016020">
    <property type="term" value="C:membrane"/>
    <property type="evidence" value="ECO:0007669"/>
    <property type="project" value="UniProtKB-SubCell"/>
</dbReference>
<organism evidence="8 9">
    <name type="scientific">Tribonema minus</name>
    <dbReference type="NCBI Taxonomy" id="303371"/>
    <lineage>
        <taxon>Eukaryota</taxon>
        <taxon>Sar</taxon>
        <taxon>Stramenopiles</taxon>
        <taxon>Ochrophyta</taxon>
        <taxon>PX clade</taxon>
        <taxon>Xanthophyceae</taxon>
        <taxon>Tribonematales</taxon>
        <taxon>Tribonemataceae</taxon>
        <taxon>Tribonema</taxon>
    </lineage>
</organism>
<dbReference type="Proteomes" id="UP000664859">
    <property type="component" value="Unassembled WGS sequence"/>
</dbReference>
<sequence length="483" mass="51776">MDAQILRHHTPHHSCRVPPLKAKVEDHSAGCCSCASRIRNVTSSASWDVHMPECVEMARRRAGRGAAVIGIILLLQYCATAAPPATASSLAKPLHDGHRRALNRVVRGGGDGGGGRSKGVIEAPAARQDAAPSLGELVKFTLPLLVIWLSNPVMSLIDTSVVGKRSLTQLAALGPGTSVCDNISCKRVRSVRQYFMQVLLCIYISTPCGVNGDGALLTDTTITAPSRNPLSPTAHHPLTCPPPQDMYTFLASVGRRNRHRCQLTQTRCFRADLKTPLRVCGVTALTNLVFDITLVMGYGWGIAGAAAATTAAQVMYGLFVLFCPVGEALCQTVQANLPALLDRGAAAPPPPQQQQRQRAPTLTLGPRAGVMLAQRDVGALAMIYAFCSCFFGAALMALRRRSDLELTQFFLTHPNTRAAQVWRLFMTYHATRCALFAARCAWRNRDAVAAARRQWRTPPAAAAAAAAAGPPAAAPRARTPSRR</sequence>
<proteinExistence type="inferred from homology"/>
<evidence type="ECO:0000256" key="6">
    <source>
        <dbReference type="SAM" id="MobiDB-lite"/>
    </source>
</evidence>